<protein>
    <submittedName>
        <fullName evidence="3">SHSP domain-containing protein</fullName>
    </submittedName>
</protein>
<dbReference type="InterPro" id="IPR008978">
    <property type="entry name" value="HSP20-like_chaperone"/>
</dbReference>
<proteinExistence type="predicted"/>
<dbReference type="OrthoDB" id="1431247at2759"/>
<accession>A0A3P8BE45</accession>
<dbReference type="WBParaSite" id="HPBE_0002144101-mRNA-1">
    <property type="protein sequence ID" value="HPBE_0002144101-mRNA-1"/>
    <property type="gene ID" value="HPBE_0002144101"/>
</dbReference>
<reference evidence="1 2" key="1">
    <citation type="submission" date="2018-11" db="EMBL/GenBank/DDBJ databases">
        <authorList>
            <consortium name="Pathogen Informatics"/>
        </authorList>
    </citation>
    <scope>NUCLEOTIDE SEQUENCE [LARGE SCALE GENOMIC DNA]</scope>
</reference>
<dbReference type="Gene3D" id="2.60.40.790">
    <property type="match status" value="1"/>
</dbReference>
<dbReference type="AlphaFoldDB" id="A0A183GG63"/>
<evidence type="ECO:0000313" key="3">
    <source>
        <dbReference type="WBParaSite" id="HPBE_0002144101-mRNA-1"/>
    </source>
</evidence>
<dbReference type="Proteomes" id="UP000050761">
    <property type="component" value="Unassembled WGS sequence"/>
</dbReference>
<gene>
    <name evidence="1" type="ORF">HPBE_LOCUS21440</name>
</gene>
<sequence>MWPIEPFVEEPPRHLDRLDRFGLMHNNMDRWMDHGVMPYWRDADHSMLHVGNTKEVVNDEKKFHGRDLIIEGHQEVKTEHGYIKKAFTHKWALPEECDLDAANISLYIGSTFA</sequence>
<evidence type="ECO:0000313" key="1">
    <source>
        <dbReference type="EMBL" id="VDP25457.1"/>
    </source>
</evidence>
<dbReference type="EMBL" id="UZAH01033006">
    <property type="protein sequence ID" value="VDP25457.1"/>
    <property type="molecule type" value="Genomic_DNA"/>
</dbReference>
<name>A0A183GG63_HELPZ</name>
<keyword evidence="2" id="KW-1185">Reference proteome</keyword>
<evidence type="ECO:0000313" key="2">
    <source>
        <dbReference type="Proteomes" id="UP000050761"/>
    </source>
</evidence>
<accession>A0A183GG63</accession>
<organism evidence="2 3">
    <name type="scientific">Heligmosomoides polygyrus</name>
    <name type="common">Parasitic roundworm</name>
    <dbReference type="NCBI Taxonomy" id="6339"/>
    <lineage>
        <taxon>Eukaryota</taxon>
        <taxon>Metazoa</taxon>
        <taxon>Ecdysozoa</taxon>
        <taxon>Nematoda</taxon>
        <taxon>Chromadorea</taxon>
        <taxon>Rhabditida</taxon>
        <taxon>Rhabditina</taxon>
        <taxon>Rhabditomorpha</taxon>
        <taxon>Strongyloidea</taxon>
        <taxon>Heligmosomidae</taxon>
        <taxon>Heligmosomoides</taxon>
    </lineage>
</organism>
<reference evidence="3" key="2">
    <citation type="submission" date="2019-09" db="UniProtKB">
        <authorList>
            <consortium name="WormBaseParasite"/>
        </authorList>
    </citation>
    <scope>IDENTIFICATION</scope>
</reference>